<comment type="caution">
    <text evidence="8">The sequence shown here is derived from an EMBL/GenBank/DDBJ whole genome shotgun (WGS) entry which is preliminary data.</text>
</comment>
<accession>A0A0C2SAR5</accession>
<proteinExistence type="predicted"/>
<evidence type="ECO:0000256" key="3">
    <source>
        <dbReference type="ARBA" id="ARBA00022692"/>
    </source>
</evidence>
<evidence type="ECO:0000256" key="1">
    <source>
        <dbReference type="ARBA" id="ARBA00004651"/>
    </source>
</evidence>
<comment type="subcellular location">
    <subcellularLocation>
        <location evidence="1">Cell membrane</location>
        <topology evidence="1">Multi-pass membrane protein</topology>
    </subcellularLocation>
</comment>
<keyword evidence="3 6" id="KW-0812">Transmembrane</keyword>
<feature type="transmembrane region" description="Helical" evidence="6">
    <location>
        <begin position="91"/>
        <end position="120"/>
    </location>
</feature>
<dbReference type="PANTHER" id="PTHR36115">
    <property type="entry name" value="PROLINE-RICH ANTIGEN HOMOLOG-RELATED"/>
    <property type="match status" value="1"/>
</dbReference>
<evidence type="ECO:0000256" key="4">
    <source>
        <dbReference type="ARBA" id="ARBA00022989"/>
    </source>
</evidence>
<keyword evidence="2" id="KW-1003">Cell membrane</keyword>
<evidence type="ECO:0000256" key="5">
    <source>
        <dbReference type="ARBA" id="ARBA00023136"/>
    </source>
</evidence>
<protein>
    <recommendedName>
        <fullName evidence="7">RDD domain-containing protein</fullName>
    </recommendedName>
</protein>
<feature type="transmembrane region" description="Helical" evidence="6">
    <location>
        <begin position="12"/>
        <end position="36"/>
    </location>
</feature>
<evidence type="ECO:0000259" key="7">
    <source>
        <dbReference type="Pfam" id="PF06271"/>
    </source>
</evidence>
<sequence length="140" mass="16267">MIRETNPAGFWVRLFANFLDGLLIFVPFSLIIYFITGEISFTSMSNWTWDILYYLYLTITPLLWGGYVIGKRMMGIKIKRMDNEKLTFLNMFFREVAGLYLLSFVTFGISIIVSAFLVLFREDKRAIHDLIAGTRVVHSS</sequence>
<keyword evidence="4 6" id="KW-1133">Transmembrane helix</keyword>
<dbReference type="AlphaFoldDB" id="A0A0C2SAR5"/>
<dbReference type="InterPro" id="IPR010432">
    <property type="entry name" value="RDD"/>
</dbReference>
<organism evidence="8 9">
    <name type="scientific">Jeotgalibacillus campisalis</name>
    <dbReference type="NCBI Taxonomy" id="220754"/>
    <lineage>
        <taxon>Bacteria</taxon>
        <taxon>Bacillati</taxon>
        <taxon>Bacillota</taxon>
        <taxon>Bacilli</taxon>
        <taxon>Bacillales</taxon>
        <taxon>Caryophanaceae</taxon>
        <taxon>Jeotgalibacillus</taxon>
    </lineage>
</organism>
<dbReference type="Proteomes" id="UP000031972">
    <property type="component" value="Unassembled WGS sequence"/>
</dbReference>
<feature type="transmembrane region" description="Helical" evidence="6">
    <location>
        <begin position="51"/>
        <end position="70"/>
    </location>
</feature>
<evidence type="ECO:0000313" key="8">
    <source>
        <dbReference type="EMBL" id="KIL51014.1"/>
    </source>
</evidence>
<keyword evidence="5 6" id="KW-0472">Membrane</keyword>
<dbReference type="GO" id="GO:0005886">
    <property type="term" value="C:plasma membrane"/>
    <property type="evidence" value="ECO:0007669"/>
    <property type="project" value="UniProtKB-SubCell"/>
</dbReference>
<dbReference type="Pfam" id="PF06271">
    <property type="entry name" value="RDD"/>
    <property type="match status" value="1"/>
</dbReference>
<dbReference type="RefSeq" id="WP_041055328.1">
    <property type="nucleotide sequence ID" value="NZ_JXRR01000008.1"/>
</dbReference>
<dbReference type="InterPro" id="IPR051791">
    <property type="entry name" value="Pra-immunoreactive"/>
</dbReference>
<dbReference type="PANTHER" id="PTHR36115:SF9">
    <property type="entry name" value="LMO1584 PROTEIN"/>
    <property type="match status" value="1"/>
</dbReference>
<dbReference type="PATRIC" id="fig|220754.4.peg.915"/>
<evidence type="ECO:0000256" key="6">
    <source>
        <dbReference type="SAM" id="Phobius"/>
    </source>
</evidence>
<evidence type="ECO:0000256" key="2">
    <source>
        <dbReference type="ARBA" id="ARBA00022475"/>
    </source>
</evidence>
<reference evidence="8 9" key="1">
    <citation type="submission" date="2015-01" db="EMBL/GenBank/DDBJ databases">
        <title>Jeotgalibacillus campisalis genome sequencing.</title>
        <authorList>
            <person name="Goh K.M."/>
            <person name="Chan K.-G."/>
            <person name="Yaakop A.S."/>
            <person name="Ee R."/>
            <person name="Gan H.M."/>
            <person name="Chan C.S."/>
        </authorList>
    </citation>
    <scope>NUCLEOTIDE SEQUENCE [LARGE SCALE GENOMIC DNA]</scope>
    <source>
        <strain evidence="8 9">SF-57</strain>
    </source>
</reference>
<dbReference type="EMBL" id="JXRR01000008">
    <property type="protein sequence ID" value="KIL51014.1"/>
    <property type="molecule type" value="Genomic_DNA"/>
</dbReference>
<name>A0A0C2SAR5_9BACL</name>
<gene>
    <name evidence="8" type="ORF">KR50_08950</name>
</gene>
<feature type="domain" description="RDD" evidence="7">
    <location>
        <begin position="7"/>
        <end position="133"/>
    </location>
</feature>
<evidence type="ECO:0000313" key="9">
    <source>
        <dbReference type="Proteomes" id="UP000031972"/>
    </source>
</evidence>
<keyword evidence="9" id="KW-1185">Reference proteome</keyword>